<dbReference type="AlphaFoldDB" id="A0A803QN21"/>
<feature type="compositionally biased region" description="Basic and acidic residues" evidence="1">
    <location>
        <begin position="1"/>
        <end position="13"/>
    </location>
</feature>
<proteinExistence type="predicted"/>
<feature type="compositionally biased region" description="Low complexity" evidence="1">
    <location>
        <begin position="30"/>
        <end position="39"/>
    </location>
</feature>
<dbReference type="Gramene" id="evm.model.10.265">
    <property type="protein sequence ID" value="cds.evm.model.10.265"/>
    <property type="gene ID" value="evm.TU.10.265"/>
</dbReference>
<keyword evidence="3" id="KW-1185">Reference proteome</keyword>
<dbReference type="EMBL" id="UZAU01000789">
    <property type="status" value="NOT_ANNOTATED_CDS"/>
    <property type="molecule type" value="Genomic_DNA"/>
</dbReference>
<sequence>MMSLNRIEEHVEGDSSTDNGCSRNDDDNSSDNSVDSGVGRTKRQRNERSRSMSKKKIKININPALFEKENSYGFGIVARDHLARPIHIKASTMEAFTQQKLLKQWVSKKLLVGPVLSSGKVLRLRLIVCSLFNIFVLPNNCLLSLV</sequence>
<organism evidence="2 3">
    <name type="scientific">Cannabis sativa</name>
    <name type="common">Hemp</name>
    <name type="synonym">Marijuana</name>
    <dbReference type="NCBI Taxonomy" id="3483"/>
    <lineage>
        <taxon>Eukaryota</taxon>
        <taxon>Viridiplantae</taxon>
        <taxon>Streptophyta</taxon>
        <taxon>Embryophyta</taxon>
        <taxon>Tracheophyta</taxon>
        <taxon>Spermatophyta</taxon>
        <taxon>Magnoliopsida</taxon>
        <taxon>eudicotyledons</taxon>
        <taxon>Gunneridae</taxon>
        <taxon>Pentapetalae</taxon>
        <taxon>rosids</taxon>
        <taxon>fabids</taxon>
        <taxon>Rosales</taxon>
        <taxon>Cannabaceae</taxon>
        <taxon>Cannabis</taxon>
    </lineage>
</organism>
<name>A0A803QN21_CANSA</name>
<evidence type="ECO:0000313" key="3">
    <source>
        <dbReference type="Proteomes" id="UP000596661"/>
    </source>
</evidence>
<protein>
    <submittedName>
        <fullName evidence="2">Uncharacterized protein</fullName>
    </submittedName>
</protein>
<evidence type="ECO:0000313" key="2">
    <source>
        <dbReference type="EnsemblPlants" id="cds.evm.model.10.265"/>
    </source>
</evidence>
<dbReference type="EnsemblPlants" id="evm.model.10.265">
    <property type="protein sequence ID" value="cds.evm.model.10.265"/>
    <property type="gene ID" value="evm.TU.10.265"/>
</dbReference>
<evidence type="ECO:0000256" key="1">
    <source>
        <dbReference type="SAM" id="MobiDB-lite"/>
    </source>
</evidence>
<reference evidence="2" key="1">
    <citation type="submission" date="2021-03" db="UniProtKB">
        <authorList>
            <consortium name="EnsemblPlants"/>
        </authorList>
    </citation>
    <scope>IDENTIFICATION</scope>
</reference>
<feature type="region of interest" description="Disordered" evidence="1">
    <location>
        <begin position="1"/>
        <end position="55"/>
    </location>
</feature>
<accession>A0A803QN21</accession>
<dbReference type="Proteomes" id="UP000596661">
    <property type="component" value="Unassembled WGS sequence"/>
</dbReference>